<feature type="transmembrane region" description="Helical" evidence="1">
    <location>
        <begin position="73"/>
        <end position="99"/>
    </location>
</feature>
<dbReference type="Proteomes" id="UP000051677">
    <property type="component" value="Unassembled WGS sequence"/>
</dbReference>
<sequence>MATGACRQSSLRLITTIAAILWLLVGGTAEFEHTAPPTPDTAHAVLTSFAGAVVVNGDPMHLKLFPSPECPKAFAAGILPQLAPALIALGWLAALIAVAERNVERLPQSGRSPPPWRVTVPSAQALLTRLCIARR</sequence>
<organism evidence="2 3">
    <name type="scientific">Mycobacterium gordonae</name>
    <dbReference type="NCBI Taxonomy" id="1778"/>
    <lineage>
        <taxon>Bacteria</taxon>
        <taxon>Bacillati</taxon>
        <taxon>Actinomycetota</taxon>
        <taxon>Actinomycetes</taxon>
        <taxon>Mycobacteriales</taxon>
        <taxon>Mycobacteriaceae</taxon>
        <taxon>Mycobacterium</taxon>
    </lineage>
</organism>
<keyword evidence="1" id="KW-1133">Transmembrane helix</keyword>
<dbReference type="InterPro" id="IPR058714">
    <property type="entry name" value="LpqS"/>
</dbReference>
<evidence type="ECO:0000313" key="2">
    <source>
        <dbReference type="EMBL" id="KQH79514.1"/>
    </source>
</evidence>
<dbReference type="EMBL" id="LKTM01000091">
    <property type="protein sequence ID" value="KQH79514.1"/>
    <property type="molecule type" value="Genomic_DNA"/>
</dbReference>
<dbReference type="RefSeq" id="WP_055577594.1">
    <property type="nucleotide sequence ID" value="NZ_LKTM01000091.1"/>
</dbReference>
<name>A0A0Q2LUP6_MYCGO</name>
<keyword evidence="1" id="KW-0472">Membrane</keyword>
<evidence type="ECO:0000313" key="3">
    <source>
        <dbReference type="Proteomes" id="UP000051677"/>
    </source>
</evidence>
<gene>
    <name evidence="2" type="ORF">AO501_34200</name>
</gene>
<evidence type="ECO:0000256" key="1">
    <source>
        <dbReference type="SAM" id="Phobius"/>
    </source>
</evidence>
<reference evidence="2 3" key="1">
    <citation type="submission" date="2015-10" db="EMBL/GenBank/DDBJ databases">
        <title>Mycobacterium gordonae draft genome assembly.</title>
        <authorList>
            <person name="Ustinova V."/>
            <person name="Smirnova T."/>
            <person name="Blagodatskikh K."/>
            <person name="Varlamov D."/>
            <person name="Larionova E."/>
            <person name="Chernousova L."/>
        </authorList>
    </citation>
    <scope>NUCLEOTIDE SEQUENCE [LARGE SCALE GENOMIC DNA]</scope>
    <source>
        <strain evidence="2 3">CTRI 14-8773</strain>
    </source>
</reference>
<keyword evidence="1" id="KW-0812">Transmembrane</keyword>
<dbReference type="AlphaFoldDB" id="A0A0Q2LUP6"/>
<accession>A0A0Q2LUP6</accession>
<dbReference type="OrthoDB" id="9916487at2"/>
<dbReference type="Pfam" id="PF26327">
    <property type="entry name" value="LpqS"/>
    <property type="match status" value="1"/>
</dbReference>
<comment type="caution">
    <text evidence="2">The sequence shown here is derived from an EMBL/GenBank/DDBJ whole genome shotgun (WGS) entry which is preliminary data.</text>
</comment>
<proteinExistence type="predicted"/>
<protein>
    <submittedName>
        <fullName evidence="2">Uncharacterized protein</fullName>
    </submittedName>
</protein>